<dbReference type="GO" id="GO:0008967">
    <property type="term" value="F:phosphoglycolate phosphatase activity"/>
    <property type="evidence" value="ECO:0007669"/>
    <property type="project" value="UniProtKB-EC"/>
</dbReference>
<dbReference type="PROSITE" id="PS01228">
    <property type="entry name" value="COF_1"/>
    <property type="match status" value="1"/>
</dbReference>
<comment type="similarity">
    <text evidence="3">Belongs to the HAD-like hydrolase superfamily. CbbY/CbbZ/Gph/YieH family.</text>
</comment>
<dbReference type="InterPro" id="IPR023214">
    <property type="entry name" value="HAD_sf"/>
</dbReference>
<dbReference type="RefSeq" id="WP_197549735.1">
    <property type="nucleotide sequence ID" value="NZ_CP063164.1"/>
</dbReference>
<accession>A0A7M1S6C7</accession>
<dbReference type="InterPro" id="IPR006439">
    <property type="entry name" value="HAD-SF_hydro_IA"/>
</dbReference>
<protein>
    <recommendedName>
        <fullName evidence="4">phosphoglycolate phosphatase</fullName>
        <ecNumber evidence="4">3.1.3.18</ecNumber>
    </recommendedName>
</protein>
<gene>
    <name evidence="5" type="ORF">IMZ28_05500</name>
</gene>
<dbReference type="InterPro" id="IPR036412">
    <property type="entry name" value="HAD-like_sf"/>
</dbReference>
<dbReference type="Proteomes" id="UP000595074">
    <property type="component" value="Chromosome"/>
</dbReference>
<sequence>MFKKLIIFDMDGTLVNSSVTIANAINYVRKQLGFEPLDTEYILERVNDHTINPAQVFYHTQKFERDHEKWFTEYYTKNHDKELVLYEGINELLVSLREQGHKLAVATNAYRSSTIESLTHLGIYVLFDAIACYDDVHKGKPYPDMLFKLLEELETEKEEALFIGDGPRDEMAAKRAGIDYLMVDWGFTNHEKKVIGSVEELKTILLKDHKDQISSL</sequence>
<name>A0A7M1S6C7_9BACT</name>
<evidence type="ECO:0000256" key="1">
    <source>
        <dbReference type="ARBA" id="ARBA00000830"/>
    </source>
</evidence>
<comment type="catalytic activity">
    <reaction evidence="1">
        <text>2-phosphoglycolate + H2O = glycolate + phosphate</text>
        <dbReference type="Rhea" id="RHEA:14369"/>
        <dbReference type="ChEBI" id="CHEBI:15377"/>
        <dbReference type="ChEBI" id="CHEBI:29805"/>
        <dbReference type="ChEBI" id="CHEBI:43474"/>
        <dbReference type="ChEBI" id="CHEBI:58033"/>
        <dbReference type="EC" id="3.1.3.18"/>
    </reaction>
</comment>
<dbReference type="PANTHER" id="PTHR43434:SF1">
    <property type="entry name" value="PHOSPHOGLYCOLATE PHOSPHATASE"/>
    <property type="match status" value="1"/>
</dbReference>
<dbReference type="SFLD" id="SFLDG01129">
    <property type="entry name" value="C1.5:_HAD__Beta-PGM__Phosphata"/>
    <property type="match status" value="1"/>
</dbReference>
<dbReference type="NCBIfam" id="TIGR01549">
    <property type="entry name" value="HAD-SF-IA-v1"/>
    <property type="match status" value="1"/>
</dbReference>
<dbReference type="SFLD" id="SFLDS00003">
    <property type="entry name" value="Haloacid_Dehalogenase"/>
    <property type="match status" value="1"/>
</dbReference>
<dbReference type="PRINTS" id="PR00413">
    <property type="entry name" value="HADHALOGNASE"/>
</dbReference>
<dbReference type="SUPFAM" id="SSF56784">
    <property type="entry name" value="HAD-like"/>
    <property type="match status" value="1"/>
</dbReference>
<keyword evidence="5" id="KW-0378">Hydrolase</keyword>
<dbReference type="PANTHER" id="PTHR43434">
    <property type="entry name" value="PHOSPHOGLYCOLATE PHOSPHATASE"/>
    <property type="match status" value="1"/>
</dbReference>
<dbReference type="Gene3D" id="1.10.150.240">
    <property type="entry name" value="Putative phosphatase, domain 2"/>
    <property type="match status" value="1"/>
</dbReference>
<proteinExistence type="inferred from homology"/>
<dbReference type="InterPro" id="IPR041492">
    <property type="entry name" value="HAD_2"/>
</dbReference>
<evidence type="ECO:0000256" key="2">
    <source>
        <dbReference type="ARBA" id="ARBA00004818"/>
    </source>
</evidence>
<dbReference type="KEGG" id="sinu:IMZ28_05500"/>
<dbReference type="InterPro" id="IPR023198">
    <property type="entry name" value="PGP-like_dom2"/>
</dbReference>
<reference evidence="5 6" key="1">
    <citation type="submission" date="2020-10" db="EMBL/GenBank/DDBJ databases">
        <title>The genome of sulfurovum sp.</title>
        <authorList>
            <person name="Xie S."/>
            <person name="Shao Z."/>
            <person name="Jiang L."/>
        </authorList>
    </citation>
    <scope>NUCLEOTIDE SEQUENCE [LARGE SCALE GENOMIC DNA]</scope>
    <source>
        <strain evidence="5 6">ST-419</strain>
    </source>
</reference>
<dbReference type="GO" id="GO:0006281">
    <property type="term" value="P:DNA repair"/>
    <property type="evidence" value="ECO:0007669"/>
    <property type="project" value="TreeGrafter"/>
</dbReference>
<evidence type="ECO:0000256" key="4">
    <source>
        <dbReference type="ARBA" id="ARBA00013078"/>
    </source>
</evidence>
<dbReference type="EC" id="3.1.3.18" evidence="4"/>
<dbReference type="Pfam" id="PF13419">
    <property type="entry name" value="HAD_2"/>
    <property type="match status" value="1"/>
</dbReference>
<keyword evidence="6" id="KW-1185">Reference proteome</keyword>
<dbReference type="Gene3D" id="3.40.50.1000">
    <property type="entry name" value="HAD superfamily/HAD-like"/>
    <property type="match status" value="1"/>
</dbReference>
<organism evidence="5 6">
    <name type="scientific">Sulfurovum indicum</name>
    <dbReference type="NCBI Taxonomy" id="2779528"/>
    <lineage>
        <taxon>Bacteria</taxon>
        <taxon>Pseudomonadati</taxon>
        <taxon>Campylobacterota</taxon>
        <taxon>Epsilonproteobacteria</taxon>
        <taxon>Campylobacterales</taxon>
        <taxon>Sulfurovaceae</taxon>
        <taxon>Sulfurovum</taxon>
    </lineage>
</organism>
<evidence type="ECO:0000313" key="6">
    <source>
        <dbReference type="Proteomes" id="UP000595074"/>
    </source>
</evidence>
<dbReference type="SFLD" id="SFLDG01135">
    <property type="entry name" value="C1.5.6:_HAD__Beta-PGM__Phospha"/>
    <property type="match status" value="1"/>
</dbReference>
<dbReference type="NCBIfam" id="TIGR01509">
    <property type="entry name" value="HAD-SF-IA-v3"/>
    <property type="match status" value="1"/>
</dbReference>
<dbReference type="EMBL" id="CP063164">
    <property type="protein sequence ID" value="QOR62918.1"/>
    <property type="molecule type" value="Genomic_DNA"/>
</dbReference>
<evidence type="ECO:0000256" key="3">
    <source>
        <dbReference type="ARBA" id="ARBA00006171"/>
    </source>
</evidence>
<comment type="pathway">
    <text evidence="2">Organic acid metabolism; glycolate biosynthesis; glycolate from 2-phosphoglycolate: step 1/1.</text>
</comment>
<dbReference type="InterPro" id="IPR050155">
    <property type="entry name" value="HAD-like_hydrolase_sf"/>
</dbReference>
<dbReference type="AlphaFoldDB" id="A0A7M1S6C7"/>
<evidence type="ECO:0000313" key="5">
    <source>
        <dbReference type="EMBL" id="QOR62918.1"/>
    </source>
</evidence>